<name>A0A183D9V2_9BILA</name>
<organism evidence="1">
    <name type="scientific">Gongylonema pulchrum</name>
    <dbReference type="NCBI Taxonomy" id="637853"/>
    <lineage>
        <taxon>Eukaryota</taxon>
        <taxon>Metazoa</taxon>
        <taxon>Ecdysozoa</taxon>
        <taxon>Nematoda</taxon>
        <taxon>Chromadorea</taxon>
        <taxon>Rhabditida</taxon>
        <taxon>Spirurina</taxon>
        <taxon>Spiruromorpha</taxon>
        <taxon>Spiruroidea</taxon>
        <taxon>Gongylonematidae</taxon>
        <taxon>Gongylonema</taxon>
    </lineage>
</organism>
<evidence type="ECO:0000313" key="1">
    <source>
        <dbReference type="WBParaSite" id="GPUH_0000550001-mRNA-1"/>
    </source>
</evidence>
<proteinExistence type="predicted"/>
<protein>
    <submittedName>
        <fullName evidence="1">Glycoprotein D</fullName>
    </submittedName>
</protein>
<dbReference type="AlphaFoldDB" id="A0A183D9V2"/>
<sequence length="167" mass="19456">LQFSPSYKYCIYGIKYHRNSSGFIDELYFNDVKYPWGSKDVTHAEFEKAAKPLCTDLVTYATGTAPFNALYYSTWVLTTNNTYVDMFMICCKPCPTANTTAQWRITLKLHFLIRRQYSLMKNYVLKQIPGAVDSKDMFIDESYYITNRMPEASDYVVTCNMANLRRV</sequence>
<reference evidence="1" key="1">
    <citation type="submission" date="2016-06" db="UniProtKB">
        <authorList>
            <consortium name="WormBaseParasite"/>
        </authorList>
    </citation>
    <scope>IDENTIFICATION</scope>
</reference>
<accession>A0A183D9V2</accession>
<dbReference type="WBParaSite" id="GPUH_0000550001-mRNA-1">
    <property type="protein sequence ID" value="GPUH_0000550001-mRNA-1"/>
    <property type="gene ID" value="GPUH_0000550001"/>
</dbReference>